<feature type="compositionally biased region" description="Low complexity" evidence="2">
    <location>
        <begin position="67"/>
        <end position="76"/>
    </location>
</feature>
<keyword evidence="1" id="KW-0677">Repeat</keyword>
<dbReference type="EMBL" id="JAJVDC020000004">
    <property type="protein sequence ID" value="KAL1637096.1"/>
    <property type="molecule type" value="Genomic_DNA"/>
</dbReference>
<evidence type="ECO:0000256" key="2">
    <source>
        <dbReference type="SAM" id="MobiDB-lite"/>
    </source>
</evidence>
<evidence type="ECO:0000256" key="1">
    <source>
        <dbReference type="ARBA" id="ARBA00022737"/>
    </source>
</evidence>
<name>A0ABR3TCL0_9PEZI</name>
<feature type="compositionally biased region" description="Low complexity" evidence="2">
    <location>
        <begin position="184"/>
        <end position="196"/>
    </location>
</feature>
<comment type="caution">
    <text evidence="3">The sequence shown here is derived from an EMBL/GenBank/DDBJ whole genome shotgun (WGS) entry which is preliminary data.</text>
</comment>
<dbReference type="InterPro" id="IPR051726">
    <property type="entry name" value="Chitin_Synth_Reg"/>
</dbReference>
<reference evidence="3 4" key="1">
    <citation type="submission" date="2024-02" db="EMBL/GenBank/DDBJ databases">
        <title>De novo assembly and annotation of 12 fungi associated with fruit tree decline syndrome in Ontario, Canada.</title>
        <authorList>
            <person name="Sulman M."/>
            <person name="Ellouze W."/>
            <person name="Ilyukhin E."/>
        </authorList>
    </citation>
    <scope>NUCLEOTIDE SEQUENCE [LARGE SCALE GENOMIC DNA]</scope>
    <source>
        <strain evidence="3 4">M1-105</strain>
    </source>
</reference>
<gene>
    <name evidence="3" type="primary">CHS4</name>
    <name evidence="3" type="ORF">SLS56_000752</name>
</gene>
<feature type="region of interest" description="Disordered" evidence="2">
    <location>
        <begin position="664"/>
        <end position="686"/>
    </location>
</feature>
<feature type="region of interest" description="Disordered" evidence="2">
    <location>
        <begin position="1"/>
        <end position="93"/>
    </location>
</feature>
<protein>
    <submittedName>
        <fullName evidence="3">Chitin synthase 4</fullName>
    </submittedName>
</protein>
<proteinExistence type="predicted"/>
<keyword evidence="4" id="KW-1185">Reference proteome</keyword>
<dbReference type="Pfam" id="PF08238">
    <property type="entry name" value="Sel1"/>
    <property type="match status" value="7"/>
</dbReference>
<organism evidence="3 4">
    <name type="scientific">Neofusicoccum ribis</name>
    <dbReference type="NCBI Taxonomy" id="45134"/>
    <lineage>
        <taxon>Eukaryota</taxon>
        <taxon>Fungi</taxon>
        <taxon>Dikarya</taxon>
        <taxon>Ascomycota</taxon>
        <taxon>Pezizomycotina</taxon>
        <taxon>Dothideomycetes</taxon>
        <taxon>Dothideomycetes incertae sedis</taxon>
        <taxon>Botryosphaeriales</taxon>
        <taxon>Botryosphaeriaceae</taxon>
        <taxon>Neofusicoccum</taxon>
    </lineage>
</organism>
<feature type="compositionally biased region" description="Basic and acidic residues" evidence="2">
    <location>
        <begin position="171"/>
        <end position="180"/>
    </location>
</feature>
<dbReference type="PANTHER" id="PTHR46430">
    <property type="entry name" value="PROTEIN SKT5-RELATED"/>
    <property type="match status" value="1"/>
</dbReference>
<feature type="region of interest" description="Disordered" evidence="2">
    <location>
        <begin position="137"/>
        <end position="260"/>
    </location>
</feature>
<dbReference type="InterPro" id="IPR006597">
    <property type="entry name" value="Sel1-like"/>
</dbReference>
<dbReference type="Gene3D" id="1.25.40.10">
    <property type="entry name" value="Tetratricopeptide repeat domain"/>
    <property type="match status" value="2"/>
</dbReference>
<feature type="compositionally biased region" description="Low complexity" evidence="2">
    <location>
        <begin position="225"/>
        <end position="242"/>
    </location>
</feature>
<dbReference type="PANTHER" id="PTHR46430:SF1">
    <property type="entry name" value="CHITIN SYNTHASE REGULATOR SKT5-RELATED"/>
    <property type="match status" value="1"/>
</dbReference>
<evidence type="ECO:0000313" key="4">
    <source>
        <dbReference type="Proteomes" id="UP001521116"/>
    </source>
</evidence>
<feature type="compositionally biased region" description="Polar residues" evidence="2">
    <location>
        <begin position="40"/>
        <end position="49"/>
    </location>
</feature>
<dbReference type="SUPFAM" id="SSF81901">
    <property type="entry name" value="HCP-like"/>
    <property type="match status" value="1"/>
</dbReference>
<dbReference type="SMART" id="SM00671">
    <property type="entry name" value="SEL1"/>
    <property type="match status" value="7"/>
</dbReference>
<evidence type="ECO:0000313" key="3">
    <source>
        <dbReference type="EMBL" id="KAL1637096.1"/>
    </source>
</evidence>
<feature type="compositionally biased region" description="Basic and acidic residues" evidence="2">
    <location>
        <begin position="672"/>
        <end position="686"/>
    </location>
</feature>
<accession>A0ABR3TCL0</accession>
<dbReference type="Proteomes" id="UP001521116">
    <property type="component" value="Unassembled WGS sequence"/>
</dbReference>
<sequence length="686" mass="75105">MGYQDAVQVDRAPLPTSQGASQPYPSPPSPASPRRKPINGHQSHPSITLQGPARDGAPTSAPDNRASVQSRVSVVSNGSRDIETPEPDRYRDSVASMAVRGHVPYRQAHISVMSNSPPASVAGDVLSDDFKRHTIASDMRYEDVQEEEEQQYERPQYFHEPYQVQPPAKAKKAERQDRVKSTYSDSQGSSSGQSSGPRVGLAQPRSTLTRPASAFTLNPRERHPSPGSGDLLGPSPSGSPSPYARPSSTNRRSPDHRPASYVDLLNNVPYAQQIAPTQDLTQSALRTLVGSDASLLDTQKTVEMYMANVKKTPELSVQYEFAVFLVQAAKEFIHSEDPAKKAYAETVMVKEARQILGRLADRSYPFAQYLLADGYYSGFFNKGKPDQEKAFPLFVAASKHGHAESGYRAGLMYEHGWGCRKDLAKAAQFYRASASKNHPGAASRLGHACIFGELGLGRRDREGLKWLKRASESGDPQYNTGPLLLAKLHENGHGDDCFKDEVYAAQLYTQAAELGNAEACLKMGECYEHGLLGCPKDPALSVHFYTGAAMQDIPQAMMNLCAWYLIGAPPVLEKDENESYEWAKRAAEMGKSAILSFIFRTVDDVNSVVIGFTKAEYAVGYFTEMGIGCRRDPLEANVWYVRAADKGEPRAKQRLAIIRAAASGETGAVQSEGKKKGKDDKDCVVM</sequence>
<feature type="compositionally biased region" description="Basic and acidic residues" evidence="2">
    <location>
        <begin position="80"/>
        <end position="92"/>
    </location>
</feature>
<dbReference type="InterPro" id="IPR011990">
    <property type="entry name" value="TPR-like_helical_dom_sf"/>
</dbReference>